<name>G4CWE6_9ACTN</name>
<gene>
    <name evidence="1" type="primary">sufE</name>
    <name evidence="1" type="ORF">HMPREF9153_0853</name>
</gene>
<dbReference type="AlphaFoldDB" id="G4CWE6"/>
<sequence length="42" mass="4947">MRIDTKSPSWKDPDNLIVPSITYALTRHMKPTRVAYMEFQAH</sequence>
<keyword evidence="2" id="KW-1185">Reference proteome</keyword>
<dbReference type="EMBL" id="AGBA01000009">
    <property type="protein sequence ID" value="EGY78270.1"/>
    <property type="molecule type" value="Genomic_DNA"/>
</dbReference>
<comment type="caution">
    <text evidence="1">The sequence shown here is derived from an EMBL/GenBank/DDBJ whole genome shotgun (WGS) entry which is preliminary data.</text>
</comment>
<evidence type="ECO:0000313" key="1">
    <source>
        <dbReference type="EMBL" id="EGY78270.1"/>
    </source>
</evidence>
<accession>G4CWE6</accession>
<evidence type="ECO:0000313" key="2">
    <source>
        <dbReference type="Proteomes" id="UP000005332"/>
    </source>
</evidence>
<organism evidence="1 2">
    <name type="scientific">Cutibacterium avidum ATCC 25577</name>
    <dbReference type="NCBI Taxonomy" id="997355"/>
    <lineage>
        <taxon>Bacteria</taxon>
        <taxon>Bacillati</taxon>
        <taxon>Actinomycetota</taxon>
        <taxon>Actinomycetes</taxon>
        <taxon>Propionibacteriales</taxon>
        <taxon>Propionibacteriaceae</taxon>
        <taxon>Cutibacterium</taxon>
    </lineage>
</organism>
<reference evidence="1 2" key="1">
    <citation type="submission" date="2011-06" db="EMBL/GenBank/DDBJ databases">
        <authorList>
            <person name="Muzny D."/>
            <person name="Qin X."/>
            <person name="Deng J."/>
            <person name="Jiang H."/>
            <person name="Liu Y."/>
            <person name="Qu J."/>
            <person name="Song X.-Z."/>
            <person name="Zhang L."/>
            <person name="Thornton R."/>
            <person name="Coyle M."/>
            <person name="Francisco L."/>
            <person name="Jackson L."/>
            <person name="Javaid M."/>
            <person name="Korchina V."/>
            <person name="Kovar C."/>
            <person name="Mata R."/>
            <person name="Mathew T."/>
            <person name="Ngo R."/>
            <person name="Nguyen L."/>
            <person name="Nguyen N."/>
            <person name="Okwuonu G."/>
            <person name="Ongeri F."/>
            <person name="Pham C."/>
            <person name="Simmons D."/>
            <person name="Wilczek-Boney K."/>
            <person name="Hale W."/>
            <person name="Jakkamsetti A."/>
            <person name="Pham P."/>
            <person name="Ruth R."/>
            <person name="San Lucas F."/>
            <person name="Warren J."/>
            <person name="Zhang J."/>
            <person name="Zhao Z."/>
            <person name="Zhou C."/>
            <person name="Zhu D."/>
            <person name="Lee S."/>
            <person name="Bess C."/>
            <person name="Blankenburg K."/>
            <person name="Forbes L."/>
            <person name="Fu Q."/>
            <person name="Gubbala S."/>
            <person name="Hirani K."/>
            <person name="Jayaseelan J.C."/>
            <person name="Lara F."/>
            <person name="Munidasa M."/>
            <person name="Palculict T."/>
            <person name="Patil S."/>
            <person name="Pu L.-L."/>
            <person name="Saada N."/>
            <person name="Tang L."/>
            <person name="Weissenberger G."/>
            <person name="Zhu Y."/>
            <person name="Hemphill L."/>
            <person name="Shang Y."/>
            <person name="Youmans B."/>
            <person name="Ayvaz T."/>
            <person name="Ross M."/>
            <person name="Santibanez J."/>
            <person name="Aqrawi P."/>
            <person name="Gross S."/>
            <person name="Joshi V."/>
            <person name="Fowler G."/>
            <person name="Nazareth L."/>
            <person name="Reid J."/>
            <person name="Worley K."/>
            <person name="Petrosino J."/>
            <person name="Highlander S."/>
            <person name="Gibbs R."/>
        </authorList>
    </citation>
    <scope>NUCLEOTIDE SEQUENCE [LARGE SCALE GENOMIC DNA]</scope>
    <source>
        <strain evidence="1 2">ATCC 25577</strain>
    </source>
</reference>
<dbReference type="Proteomes" id="UP000005332">
    <property type="component" value="Unassembled WGS sequence"/>
</dbReference>
<dbReference type="HOGENOM" id="CLU_3256235_0_0_11"/>
<protein>
    <submittedName>
        <fullName evidence="1">Cysteine desulfuration protein SufE</fullName>
    </submittedName>
</protein>
<dbReference type="PATRIC" id="fig|997355.3.peg.834"/>
<proteinExistence type="predicted"/>